<comment type="subcellular location">
    <subcellularLocation>
        <location evidence="1">Nucleus</location>
    </subcellularLocation>
</comment>
<dbReference type="GeneTree" id="ENSGT00940000156579"/>
<dbReference type="AlphaFoldDB" id="A0A3B3UJC2"/>
<dbReference type="InterPro" id="IPR039880">
    <property type="entry name" value="CHCT1-like"/>
</dbReference>
<keyword evidence="2" id="KW-0539">Nucleus</keyword>
<dbReference type="Proteomes" id="UP000261500">
    <property type="component" value="Unplaced"/>
</dbReference>
<protein>
    <recommendedName>
        <fullName evidence="3">Chromodomain-helicase-DNA-binding protein 1-like C-terminal domain-containing protein</fullName>
    </recommendedName>
</protein>
<sequence length="186" mass="21558">PTYNPGQGCHNQKRALQIAFINCKSPLVAFLEKHVCLLLQCKERMRPVKAALKQLDRPEKGLSEREQLEHTRQCLIKIGDHITQCLKEYSNPDQIKQWRKLVFTLHLLIDSMLQILTKVVKVIAPHDIHFPSVGMSSRDLDKINTFLNLSVDKLYLSNVQTPHVTFFFFSKQLLIINLVILFLRES</sequence>
<dbReference type="SMART" id="SM01176">
    <property type="entry name" value="DUF4208"/>
    <property type="match status" value="1"/>
</dbReference>
<keyword evidence="5" id="KW-1185">Reference proteome</keyword>
<accession>A0A3B3UJC2</accession>
<dbReference type="PANTHER" id="PTHR21765">
    <property type="entry name" value="SIMILAR TO CHROMODOMAIN-HELICASE-DNA-BINDING PROTEIN 1 (CHD-1)"/>
    <property type="match status" value="1"/>
</dbReference>
<feature type="domain" description="Chromodomain-helicase-DNA-binding protein 1-like C-terminal" evidence="3">
    <location>
        <begin position="24"/>
        <end position="112"/>
    </location>
</feature>
<dbReference type="STRING" id="48699.ENSPLAP00000013450"/>
<dbReference type="Pfam" id="PF13907">
    <property type="entry name" value="CHD1-like_C"/>
    <property type="match status" value="1"/>
</dbReference>
<dbReference type="PANTHER" id="PTHR21765:SF1">
    <property type="entry name" value="CHD1 HELICAL C-TERMINAL DOMAIN CONTAINING PROTEIN 1"/>
    <property type="match status" value="1"/>
</dbReference>
<evidence type="ECO:0000256" key="1">
    <source>
        <dbReference type="ARBA" id="ARBA00004123"/>
    </source>
</evidence>
<evidence type="ECO:0000256" key="2">
    <source>
        <dbReference type="ARBA" id="ARBA00023242"/>
    </source>
</evidence>
<organism evidence="4 5">
    <name type="scientific">Poecilia latipinna</name>
    <name type="common">sailfin molly</name>
    <dbReference type="NCBI Taxonomy" id="48699"/>
    <lineage>
        <taxon>Eukaryota</taxon>
        <taxon>Metazoa</taxon>
        <taxon>Chordata</taxon>
        <taxon>Craniata</taxon>
        <taxon>Vertebrata</taxon>
        <taxon>Euteleostomi</taxon>
        <taxon>Actinopterygii</taxon>
        <taxon>Neopterygii</taxon>
        <taxon>Teleostei</taxon>
        <taxon>Neoteleostei</taxon>
        <taxon>Acanthomorphata</taxon>
        <taxon>Ovalentaria</taxon>
        <taxon>Atherinomorphae</taxon>
        <taxon>Cyprinodontiformes</taxon>
        <taxon>Poeciliidae</taxon>
        <taxon>Poeciliinae</taxon>
        <taxon>Poecilia</taxon>
    </lineage>
</organism>
<evidence type="ECO:0000259" key="3">
    <source>
        <dbReference type="SMART" id="SM01176"/>
    </source>
</evidence>
<evidence type="ECO:0000313" key="4">
    <source>
        <dbReference type="Ensembl" id="ENSPLAP00000013450.1"/>
    </source>
</evidence>
<reference evidence="4" key="1">
    <citation type="submission" date="2025-08" db="UniProtKB">
        <authorList>
            <consortium name="Ensembl"/>
        </authorList>
    </citation>
    <scope>IDENTIFICATION</scope>
</reference>
<dbReference type="GO" id="GO:0005634">
    <property type="term" value="C:nucleus"/>
    <property type="evidence" value="ECO:0007669"/>
    <property type="project" value="UniProtKB-SubCell"/>
</dbReference>
<dbReference type="InterPro" id="IPR025260">
    <property type="entry name" value="CHD1-like_C"/>
</dbReference>
<reference evidence="4" key="2">
    <citation type="submission" date="2025-09" db="UniProtKB">
        <authorList>
            <consortium name="Ensembl"/>
        </authorList>
    </citation>
    <scope>IDENTIFICATION</scope>
</reference>
<dbReference type="Ensembl" id="ENSPLAT00000021453.1">
    <property type="protein sequence ID" value="ENSPLAP00000013450.1"/>
    <property type="gene ID" value="ENSPLAG00000016947.1"/>
</dbReference>
<evidence type="ECO:0000313" key="5">
    <source>
        <dbReference type="Proteomes" id="UP000261500"/>
    </source>
</evidence>
<proteinExistence type="predicted"/>
<name>A0A3B3UJC2_9TELE</name>